<evidence type="ECO:0000313" key="6">
    <source>
        <dbReference type="Proteomes" id="UP000734854"/>
    </source>
</evidence>
<protein>
    <recommendedName>
        <fullName evidence="7">Filament-like plant protein 7</fullName>
    </recommendedName>
</protein>
<dbReference type="Pfam" id="PF05911">
    <property type="entry name" value="FPP"/>
    <property type="match status" value="2"/>
</dbReference>
<dbReference type="PANTHER" id="PTHR31580">
    <property type="entry name" value="FILAMENT-LIKE PLANT PROTEIN 4"/>
    <property type="match status" value="1"/>
</dbReference>
<gene>
    <name evidence="5" type="ORF">ZIOFF_012883</name>
</gene>
<dbReference type="EMBL" id="JACMSC010000003">
    <property type="protein sequence ID" value="KAG6530640.1"/>
    <property type="molecule type" value="Genomic_DNA"/>
</dbReference>
<evidence type="ECO:0000256" key="3">
    <source>
        <dbReference type="SAM" id="Coils"/>
    </source>
</evidence>
<name>A0A8J5HU58_ZINOF</name>
<feature type="coiled-coil region" evidence="3">
    <location>
        <begin position="309"/>
        <end position="357"/>
    </location>
</feature>
<evidence type="ECO:0000256" key="4">
    <source>
        <dbReference type="SAM" id="MobiDB-lite"/>
    </source>
</evidence>
<evidence type="ECO:0000256" key="1">
    <source>
        <dbReference type="ARBA" id="ARBA00005921"/>
    </source>
</evidence>
<feature type="coiled-coil region" evidence="3">
    <location>
        <begin position="117"/>
        <end position="144"/>
    </location>
</feature>
<feature type="coiled-coil region" evidence="3">
    <location>
        <begin position="674"/>
        <end position="772"/>
    </location>
</feature>
<reference evidence="5 6" key="1">
    <citation type="submission" date="2020-08" db="EMBL/GenBank/DDBJ databases">
        <title>Plant Genome Project.</title>
        <authorList>
            <person name="Zhang R.-G."/>
        </authorList>
    </citation>
    <scope>NUCLEOTIDE SEQUENCE [LARGE SCALE GENOMIC DNA]</scope>
    <source>
        <tissue evidence="5">Rhizome</tissue>
    </source>
</reference>
<dbReference type="AlphaFoldDB" id="A0A8J5HU58"/>
<feature type="coiled-coil region" evidence="3">
    <location>
        <begin position="15"/>
        <end position="42"/>
    </location>
</feature>
<comment type="caution">
    <text evidence="5">The sequence shown here is derived from an EMBL/GenBank/DDBJ whole genome shotgun (WGS) entry which is preliminary data.</text>
</comment>
<evidence type="ECO:0008006" key="7">
    <source>
        <dbReference type="Google" id="ProtNLM"/>
    </source>
</evidence>
<evidence type="ECO:0000313" key="5">
    <source>
        <dbReference type="EMBL" id="KAG6530640.1"/>
    </source>
</evidence>
<dbReference type="OrthoDB" id="1917992at2759"/>
<keyword evidence="6" id="KW-1185">Reference proteome</keyword>
<keyword evidence="2 3" id="KW-0175">Coiled coil</keyword>
<evidence type="ECO:0000256" key="2">
    <source>
        <dbReference type="ARBA" id="ARBA00023054"/>
    </source>
</evidence>
<dbReference type="PANTHER" id="PTHR31580:SF22">
    <property type="entry name" value="FILAMENT-LIKE PLANT PROTEIN 7"/>
    <property type="match status" value="1"/>
</dbReference>
<comment type="similarity">
    <text evidence="1">Belongs to the FPP family.</text>
</comment>
<accession>A0A8J5HU58</accession>
<feature type="region of interest" description="Disordered" evidence="4">
    <location>
        <begin position="847"/>
        <end position="879"/>
    </location>
</feature>
<organism evidence="5 6">
    <name type="scientific">Zingiber officinale</name>
    <name type="common">Ginger</name>
    <name type="synonym">Amomum zingiber</name>
    <dbReference type="NCBI Taxonomy" id="94328"/>
    <lineage>
        <taxon>Eukaryota</taxon>
        <taxon>Viridiplantae</taxon>
        <taxon>Streptophyta</taxon>
        <taxon>Embryophyta</taxon>
        <taxon>Tracheophyta</taxon>
        <taxon>Spermatophyta</taxon>
        <taxon>Magnoliopsida</taxon>
        <taxon>Liliopsida</taxon>
        <taxon>Zingiberales</taxon>
        <taxon>Zingiberaceae</taxon>
        <taxon>Zingiber</taxon>
    </lineage>
</organism>
<proteinExistence type="inferred from homology"/>
<dbReference type="InterPro" id="IPR008587">
    <property type="entry name" value="FPP_plant"/>
</dbReference>
<sequence>MDNKKWLWKRKSLENNIEKERTLELERSLEELKDQLSLVRIESNTKDDLLAKQAKVSEEAIAGWRKAEAEALSLKQQLDDALLQKRTAEQRVADRDVALKECMQQLHVTKEDQQFIVNNASLKISREQEKTRTLEQRLADTNQKLTESAVEISNLNRILVVKEQLLKEMCESKSNVEAKLTEEMSRLDSSEKLIASLKYELCMLQKEIEIRNEEREYSHRSANAAHRQHLGSIKKIAKLETECQRLRIMVRKRLPGPTALAKMRSEVESIETRKRASSSMGEDFHLKDTVLEDCYDLSSKGAVALVDRLRTTEDENKILKESLTNKNNELQGSRIMFAHTASKLSQVEKQLEELSKRQVCSELATGNSPVPSDLPLSSISEHGATDDAVSCAESWASALISELEHFKSGKRTLSSCRSAGVSEFSLMDDSVEMEKPATVSGDNNSCVTTRDSCAGLDLSEATGKEETRIRFSTFDNQPNWLQDILRVILQKQHIMQKSFSAILDDVKAALGDLNYNTEGTRLDNRSSSQQSPSNFEESVHKLVELVEGIRNGLNVPPGDGETNSKDQKSPSVNRYFARAYFWERAELAAVLQNFVSMCNELLYRKVDLQEFTAGVASTLDWVINHSFLLQDAVDKKATMRKHTEVDESNSENEIKAMISASKGVYLSSRMDDVETKLKDENEQLKHEVMSMETKRKDLEEVLKASDAKNEKLMARLRELEGNFSNLQLKESKGHIEDQIINRKLIKEKNNCCEELEATCLDLQLQMESELSKETPKYVLRQEEKLIEADCDIAAASMKLAACQETIVNLGKQLKALASPQDAPLFDKVISSPGTAKSKRRLQLVDHMREEDQTKPQSPNTKEVICTEAPKPPTTAQKEGSIRSAMNLQPEKSPVSNLKCKTDAGMLMVAPKKQKRSWGGFLRKLLLFHST</sequence>
<dbReference type="Proteomes" id="UP000734854">
    <property type="component" value="Unassembled WGS sequence"/>
</dbReference>